<dbReference type="SUPFAM" id="SSF56988">
    <property type="entry name" value="Anthrax protective antigen"/>
    <property type="match status" value="1"/>
</dbReference>
<dbReference type="InterPro" id="IPR024079">
    <property type="entry name" value="MetalloPept_cat_dom_sf"/>
</dbReference>
<name>A0ABT3G2F3_9BACT</name>
<dbReference type="InterPro" id="IPR039808">
    <property type="entry name" value="Cadherin"/>
</dbReference>
<feature type="domain" description="Cadherin" evidence="5">
    <location>
        <begin position="838"/>
        <end position="933"/>
    </location>
</feature>
<accession>A0ABT3G2F3</accession>
<reference evidence="7" key="1">
    <citation type="submission" date="2022-10" db="EMBL/GenBank/DDBJ databases">
        <title>Luteolibacter sp. GHJ8, whole genome shotgun sequencing project.</title>
        <authorList>
            <person name="Zhao G."/>
            <person name="Shen L."/>
        </authorList>
    </citation>
    <scope>NUCLEOTIDE SEQUENCE</scope>
    <source>
        <strain evidence="7">GHJ8</strain>
    </source>
</reference>
<dbReference type="Pfam" id="PF05345">
    <property type="entry name" value="He_PIG"/>
    <property type="match status" value="2"/>
</dbReference>
<dbReference type="PANTHER" id="PTHR24027">
    <property type="entry name" value="CADHERIN-23"/>
    <property type="match status" value="1"/>
</dbReference>
<dbReference type="Gene3D" id="2.60.120.1560">
    <property type="match status" value="2"/>
</dbReference>
<gene>
    <name evidence="7" type="ORF">OJ996_10555</name>
</gene>
<sequence>MELPVDFLERVAPDRGLQIDLPGGVSVAGSVFTRRHDAAGVSMIEGRITTPQPGRFFFVRQTFPGAAGSLVGHILFDSGDIHWKVEPSGPGGAPRLVETARDGLICANYSMPAAASAPEEAPAAHPTDIPIPAYQEILPLQSLPGAAGVIYLDFDGEQGPFLSWGDFDAASPNVTNAQVFTVWKMVCEDFQGFTLNITTDRKVFDEADPGSRQHVIITPTTTASPGSGGVAFVGSYNWVADVPCFAFYSTGKYGAEVISHEVGHTLGLSHDGRSVPPEDYYLGHGSGETGWAPIMGAGYYENLTQWSKGEYAGANRFQDDVAIILTNNHVGIRADEVGDDEENAGILEILADNSVTGEGIIATRHDVDAYRFRTSGGPIDLKVEPVDQNPNLDVMAELVDLATGNYIASSHPDLELAAGIQMELPAGEYLLEISGTGRGNPLLDGYTDYGSMGTYFISGSIVGGLKPERFTIAENSATGTLLGSVAARGDHGSAALVWSILSAPGGFTIDPATGALSVADTSLLDFEALSTRWDDPATVELLVRISDQEDSDRDETIRVVITLTDLNDPPAIAPGALVVLERTRPGTPLLTVESSDPDHFDLPAYEIIAGNEAGWFAIDRDSGVISASSDGVGEVEGSALVELQVQVSDRGSPPLSSSATVSLTVIGVSDGHRPGGLTRTCYEGIEGYAVADLTAAAKWPDQPDNQELLPDFDGGTHGDNYGSVLGGYFIPPVSGSYRFWIASDGASELWLDSSPEQAGANLIASVGSSTDPRFWIDTAPFRSSPVSLAAGQAYFISALHKESVGADHVSVAFMGPGMPKQLLRGIYLAPKLQNYAPQILSQELAIGEDAYAGQKLGIVEVRDLNDADTHSGFVITAGNEEGAFAIDPASGEIHVASRGILDSLSRPSYTLTIEVTDDGSPVLTGAGEITVTVHPAGFMADDGLKQQLWHGVEGTSVAGLTEGNANYPYLPDETRTLVSFDSGPNTGDNYGSRIRALLTPAVTGYYTFHLSSNDQAKLKLGSDATAATAVQVASVSGWTNYGQWTKYASQTSDPVLLEAGSRYYIETLHKESLGADHLQVAWTGPGIASPTVILGDFLTPYDINEAPVFGGTYSFSLVEGAVTGTVIGTVHAGDPEGEQAIHEILFGNLSGAFAIDPSSGVITVSNPAALTIGQHLLTIGAQDGGLNSAYPLRSAQVSVSITVLSDNLPPQFPSSTYSDFGTQDLGYAAFFTASDPNADDLLVYEKVSGPAWLVVESDGSVHGLPTNANVGTNVFVLRVVDPEGLSDEIELTIEVANINDPPFFIELPIVLPLASENQPFAAFLGGAAGDVDSGDQLGFSKQSGPEWLQVGADGGLSGTPGDGDAGANEFVIRVTDLQGAYADATLVITVAPVNDPPVFTSPLIEGHVATEDLPFAGSLALFVADPDAGDIHFFEKLAGPDWLEVAADGTFIGTPTNADVGPNLFVVRVVDSGGASAEATLLIGVENVNDAPVFANNPIAGIAARESLPYIADPLLATDEDAGDSLVYSKEDGPEWLQVATDGGISGIPPAGSAGMHAFIVRATDLAGLHAEASLLIEVLADGMPLPWDVSAVGSQEDGSGAASGQGEFVVTGSGHLSGREDSFQFVWQTLSGDGSVTARLVSLEGGSLSRAGVMIRDSLASNSRHVFLGLSGEGAFRWIRRTNYNGNSSANTSGTATLPHAWVRLHRQGNTITAFKSPDGLSWVQIGSLNAALPETCYFGLAVSSGSETAVSEARFSNVTLDP</sequence>
<dbReference type="Gene3D" id="2.60.40.10">
    <property type="entry name" value="Immunoglobulins"/>
    <property type="match status" value="3"/>
</dbReference>
<dbReference type="CDD" id="cd11304">
    <property type="entry name" value="Cadherin_repeat"/>
    <property type="match status" value="4"/>
</dbReference>
<dbReference type="EMBL" id="JAPDDR010000005">
    <property type="protein sequence ID" value="MCW1914017.1"/>
    <property type="molecule type" value="Genomic_DNA"/>
</dbReference>
<dbReference type="Gene3D" id="2.60.120.200">
    <property type="match status" value="1"/>
</dbReference>
<dbReference type="InterPro" id="IPR011658">
    <property type="entry name" value="PA14_dom"/>
</dbReference>
<dbReference type="SMART" id="SM00112">
    <property type="entry name" value="CA"/>
    <property type="match status" value="8"/>
</dbReference>
<dbReference type="PROSITE" id="PS50268">
    <property type="entry name" value="CADHERIN_2"/>
    <property type="match status" value="4"/>
</dbReference>
<feature type="domain" description="PA14" evidence="6">
    <location>
        <begin position="672"/>
        <end position="827"/>
    </location>
</feature>
<dbReference type="Gene3D" id="2.60.40.60">
    <property type="entry name" value="Cadherins"/>
    <property type="match status" value="4"/>
</dbReference>
<evidence type="ECO:0000259" key="6">
    <source>
        <dbReference type="PROSITE" id="PS51820"/>
    </source>
</evidence>
<feature type="domain" description="Cadherin" evidence="5">
    <location>
        <begin position="571"/>
        <end position="676"/>
    </location>
</feature>
<evidence type="ECO:0000313" key="7">
    <source>
        <dbReference type="EMBL" id="MCW1914017.1"/>
    </source>
</evidence>
<dbReference type="InterPro" id="IPR037524">
    <property type="entry name" value="PA14/GLEYA"/>
</dbReference>
<evidence type="ECO:0000256" key="3">
    <source>
        <dbReference type="ARBA" id="ARBA00022837"/>
    </source>
</evidence>
<dbReference type="Proteomes" id="UP001165653">
    <property type="component" value="Unassembled WGS sequence"/>
</dbReference>
<keyword evidence="3" id="KW-0106">Calcium</keyword>
<evidence type="ECO:0000256" key="1">
    <source>
        <dbReference type="ARBA" id="ARBA00004370"/>
    </source>
</evidence>
<dbReference type="PANTHER" id="PTHR24027:SF438">
    <property type="entry name" value="CADHERIN 23"/>
    <property type="match status" value="1"/>
</dbReference>
<dbReference type="SMART" id="SM00736">
    <property type="entry name" value="CADG"/>
    <property type="match status" value="4"/>
</dbReference>
<dbReference type="SUPFAM" id="SSF55486">
    <property type="entry name" value="Metalloproteases ('zincins'), catalytic domain"/>
    <property type="match status" value="1"/>
</dbReference>
<dbReference type="InterPro" id="IPR006644">
    <property type="entry name" value="Cadg"/>
</dbReference>
<keyword evidence="4" id="KW-0472">Membrane</keyword>
<feature type="domain" description="PA14" evidence="6">
    <location>
        <begin position="939"/>
        <end position="1096"/>
    </location>
</feature>
<dbReference type="SMART" id="SM00758">
    <property type="entry name" value="PA14"/>
    <property type="match status" value="2"/>
</dbReference>
<protein>
    <submittedName>
        <fullName evidence="7">Cadherin domain-containing protein</fullName>
    </submittedName>
</protein>
<dbReference type="InterPro" id="IPR002126">
    <property type="entry name" value="Cadherin-like_dom"/>
</dbReference>
<evidence type="ECO:0000259" key="5">
    <source>
        <dbReference type="PROSITE" id="PS50268"/>
    </source>
</evidence>
<evidence type="ECO:0000256" key="4">
    <source>
        <dbReference type="ARBA" id="ARBA00023136"/>
    </source>
</evidence>
<keyword evidence="8" id="KW-1185">Reference proteome</keyword>
<dbReference type="InterPro" id="IPR013783">
    <property type="entry name" value="Ig-like_fold"/>
</dbReference>
<dbReference type="SUPFAM" id="SSF49313">
    <property type="entry name" value="Cadherin-like"/>
    <property type="match status" value="8"/>
</dbReference>
<dbReference type="Gene3D" id="3.40.390.10">
    <property type="entry name" value="Collagenase (Catalytic Domain)"/>
    <property type="match status" value="1"/>
</dbReference>
<keyword evidence="2" id="KW-0677">Repeat</keyword>
<proteinExistence type="predicted"/>
<comment type="subcellular location">
    <subcellularLocation>
        <location evidence="1">Membrane</location>
    </subcellularLocation>
</comment>
<dbReference type="Pfam" id="PF07691">
    <property type="entry name" value="PA14"/>
    <property type="match status" value="2"/>
</dbReference>
<dbReference type="Pfam" id="PF00028">
    <property type="entry name" value="Cadherin"/>
    <property type="match status" value="3"/>
</dbReference>
<comment type="caution">
    <text evidence="7">The sequence shown here is derived from an EMBL/GenBank/DDBJ whole genome shotgun (WGS) entry which is preliminary data.</text>
</comment>
<organism evidence="7 8">
    <name type="scientific">Luteolibacter rhizosphaerae</name>
    <dbReference type="NCBI Taxonomy" id="2989719"/>
    <lineage>
        <taxon>Bacteria</taxon>
        <taxon>Pseudomonadati</taxon>
        <taxon>Verrucomicrobiota</taxon>
        <taxon>Verrucomicrobiia</taxon>
        <taxon>Verrucomicrobiales</taxon>
        <taxon>Verrucomicrobiaceae</taxon>
        <taxon>Luteolibacter</taxon>
    </lineage>
</organism>
<dbReference type="PROSITE" id="PS51820">
    <property type="entry name" value="PA14"/>
    <property type="match status" value="2"/>
</dbReference>
<dbReference type="InterPro" id="IPR015919">
    <property type="entry name" value="Cadherin-like_sf"/>
</dbReference>
<evidence type="ECO:0000256" key="2">
    <source>
        <dbReference type="ARBA" id="ARBA00022737"/>
    </source>
</evidence>
<feature type="domain" description="Cadherin" evidence="5">
    <location>
        <begin position="464"/>
        <end position="572"/>
    </location>
</feature>
<dbReference type="RefSeq" id="WP_264513522.1">
    <property type="nucleotide sequence ID" value="NZ_JAPDDR010000005.1"/>
</dbReference>
<feature type="domain" description="Cadherin" evidence="5">
    <location>
        <begin position="1109"/>
        <end position="1212"/>
    </location>
</feature>
<evidence type="ECO:0000313" key="8">
    <source>
        <dbReference type="Proteomes" id="UP001165653"/>
    </source>
</evidence>